<comment type="caution">
    <text evidence="2">The sequence shown here is derived from an EMBL/GenBank/DDBJ whole genome shotgun (WGS) entry which is preliminary data.</text>
</comment>
<protein>
    <submittedName>
        <fullName evidence="2">Uncharacterized protein</fullName>
    </submittedName>
</protein>
<evidence type="ECO:0000256" key="1">
    <source>
        <dbReference type="SAM" id="Phobius"/>
    </source>
</evidence>
<dbReference type="Proteomes" id="UP001597188">
    <property type="component" value="Unassembled WGS sequence"/>
</dbReference>
<proteinExistence type="predicted"/>
<gene>
    <name evidence="2" type="ORF">ACFQ5L_04520</name>
</gene>
<keyword evidence="3" id="KW-1185">Reference proteome</keyword>
<organism evidence="2 3">
    <name type="scientific">Lactiplantibacillus songbeiensis</name>
    <dbReference type="NCBI Taxonomy" id="2559920"/>
    <lineage>
        <taxon>Bacteria</taxon>
        <taxon>Bacillati</taxon>
        <taxon>Bacillota</taxon>
        <taxon>Bacilli</taxon>
        <taxon>Lactobacillales</taxon>
        <taxon>Lactobacillaceae</taxon>
        <taxon>Lactiplantibacillus</taxon>
    </lineage>
</organism>
<keyword evidence="1" id="KW-1133">Transmembrane helix</keyword>
<accession>A0ABW4C0L2</accession>
<keyword evidence="1" id="KW-0472">Membrane</keyword>
<dbReference type="EMBL" id="JBHTOJ010000010">
    <property type="protein sequence ID" value="MFD1420229.1"/>
    <property type="molecule type" value="Genomic_DNA"/>
</dbReference>
<evidence type="ECO:0000313" key="2">
    <source>
        <dbReference type="EMBL" id="MFD1420229.1"/>
    </source>
</evidence>
<evidence type="ECO:0000313" key="3">
    <source>
        <dbReference type="Proteomes" id="UP001597188"/>
    </source>
</evidence>
<reference evidence="3" key="1">
    <citation type="journal article" date="2019" name="Int. J. Syst. Evol. Microbiol.">
        <title>The Global Catalogue of Microorganisms (GCM) 10K type strain sequencing project: providing services to taxonomists for standard genome sequencing and annotation.</title>
        <authorList>
            <consortium name="The Broad Institute Genomics Platform"/>
            <consortium name="The Broad Institute Genome Sequencing Center for Infectious Disease"/>
            <person name="Wu L."/>
            <person name="Ma J."/>
        </authorList>
    </citation>
    <scope>NUCLEOTIDE SEQUENCE [LARGE SCALE GENOMIC DNA]</scope>
    <source>
        <strain evidence="3">CCM 8931</strain>
    </source>
</reference>
<name>A0ABW4C0L2_9LACO</name>
<feature type="transmembrane region" description="Helical" evidence="1">
    <location>
        <begin position="20"/>
        <end position="38"/>
    </location>
</feature>
<keyword evidence="1" id="KW-0812">Transmembrane</keyword>
<dbReference type="RefSeq" id="WP_137634167.1">
    <property type="nucleotide sequence ID" value="NZ_BJDL01000007.1"/>
</dbReference>
<sequence length="232" mass="27544">MQQILKRLFKRSQQISSLSWRTMILGTIMIVFLMWLAVTEYQLIIQILNPLVALATIMGIVIALFQLQWTNQSRQEDLSNKRFDYTKQALDYYVQEIVPLLDYDLTGFDDKMKQSVDLKFDNLAESRFRILEYVMISDFLENDHSETIAQFQQNQIALINGLGRLSGYFYYDKVNTEQLLSIISYSINEFYHHRGIETSLSLLQTKMQMNNYQTVIHETEAYQQRRNVKYER</sequence>
<feature type="transmembrane region" description="Helical" evidence="1">
    <location>
        <begin position="44"/>
        <end position="65"/>
    </location>
</feature>